<organism evidence="3">
    <name type="scientific">Chromera velia CCMP2878</name>
    <dbReference type="NCBI Taxonomy" id="1169474"/>
    <lineage>
        <taxon>Eukaryota</taxon>
        <taxon>Sar</taxon>
        <taxon>Alveolata</taxon>
        <taxon>Colpodellida</taxon>
        <taxon>Chromeraceae</taxon>
        <taxon>Chromera</taxon>
    </lineage>
</organism>
<feature type="compositionally biased region" description="Polar residues" evidence="1">
    <location>
        <begin position="781"/>
        <end position="793"/>
    </location>
</feature>
<feature type="region of interest" description="Disordered" evidence="1">
    <location>
        <begin position="727"/>
        <end position="793"/>
    </location>
</feature>
<feature type="compositionally biased region" description="Basic and acidic residues" evidence="1">
    <location>
        <begin position="965"/>
        <end position="976"/>
    </location>
</feature>
<feature type="region of interest" description="Disordered" evidence="1">
    <location>
        <begin position="822"/>
        <end position="891"/>
    </location>
</feature>
<dbReference type="VEuPathDB" id="CryptoDB:Cvel_20717"/>
<sequence>MTSQISHHLDVRTSPLRSRAPSTRRGVSFLQHRDAPTPSSQEDLEGPTGRGEGRSETPQRVPQEPTVAQRRRSRMFLNAQNAFLNSFRPPDIRARAGRSIFGSPFSDTEGDTPTRPGGVPERRGSKSSMPRLLALTPEGRALLGTPECPPTAETPTEPQLSGAAEGLFSVSCFVIRAIHNPLSVGWELVFLEVKERQLTLRKINDEGAPSFVLLQVSLRGGSVEALDEPFKNPWTRSLLTEVFNPLPETSEFFELRAFCLQTPQQQPIRIACQTLDDALSLAEFLHVCTRLEPPPDAPICSHLVVRVLNAKIKKRVAQFWGLQKMQKILNVSEVGAGGGQKKKKDKETECKPFVEVQFDTFRYRFPTRSGSKPAWGMGLEIPVVQDDPCEMLRFRFFDNTPFANAKLIGEVSLPLWSLFEASNEPRCVALRLIDVDKKEQGEVLDMVNDMSNLVQVALWFKIQTKRIDAFVKDCEWFCLPYGALIWFDKPLNSCLFLAFLSVQARVARRRMRTRVRKVQRFFTNLVCLIDKTAISLAHLVLDLACCWCCCCGRCARRPSKWGRGPSGVSVSRWFVGVCEAAIRGCASVSVAVGIAVGSTLVPPAKAALEQGRQEAEATASATGIAVFKVLWSLNLFAAEKERLRHAMARSQASSRSAAFHAFNSQASFLGRIKRRTACPHTNYSKMDNKLVRSVRLEALEEAAELAAVASSIQRSNATVHLAQALRGINKKKRRPSIKGPGPSGITRASGIPLTPPDSPDRKTGTGTGRDSFSPMRASPKAKSSQQPKAKNALQSWLARQVEKFNELVEAGAMQDDRLVELGVVPGSPGDKNSSSSSSSNHSDLSAESGEDRGVSSLSDLDSSVSSNASAPHSVRPSLKATGSQSSSVTLNKPSLLVAVYRDPQSEFFKDPGSSQENVAEGARTGDPGNETLEDISEGIDRTPGNSFRPPLSMHVFASPKRRRSKSDTEEKERENGETLQLQDETAEAVSRRRRSLARPSLSRLHSTVSGKSTTAKKRQSIGALLGASLLQKKEDGEGGGGSVKGSRRRRSTAFGTGLLSRSQSKRSLRRGTVGGSQSAGSVGEGSVKSVKSAKGKTTRSGGAKAEIGLLDSSDSSNGTDEDEEEDEDGEEEQRRMEALASAMGNLWNTKDYKRSSSRILRDGEEDIGEEGVALTESDGLIVWENERKSLKTGGWASQYLIRAVLEGEIDFIPEGFHIDPPPFMYDDKELRRELGPAQRPQRGQVINSKVYAWQPIVNEKTDPNGWRYAFMFSDLLWANKPSIVTWVRRRAFKGIEMGKRSTSFGASHRHSRASTMGGGSGRPFGERGNMRNSTLGSFRASSVRGMGTHRGSRASALSRGEGYVLSGPEPDSPGGGGEMTAHFGLGTAFGPRPDSPQSAQGRENQAGGQGLQQLGLADGSYQGAFSEFIEEINQFKGDLENLAEWLEKRKNLFTWKFAWVSKIWVVDVAWDTPMTMIEQRMNVVDLIEVLQAEYNVKVGARAMHGVWVVSNAHIGLGR</sequence>
<protein>
    <recommendedName>
        <fullName evidence="2">C2 domain-containing protein</fullName>
    </recommendedName>
</protein>
<feature type="region of interest" description="Disordered" evidence="1">
    <location>
        <begin position="97"/>
        <end position="128"/>
    </location>
</feature>
<dbReference type="InterPro" id="IPR000008">
    <property type="entry name" value="C2_dom"/>
</dbReference>
<feature type="compositionally biased region" description="Low complexity" evidence="1">
    <location>
        <begin position="833"/>
        <end position="847"/>
    </location>
</feature>
<feature type="region of interest" description="Disordered" evidence="1">
    <location>
        <begin position="1302"/>
        <end position="1328"/>
    </location>
</feature>
<name>A0A0G4G854_9ALVE</name>
<reference evidence="3" key="1">
    <citation type="submission" date="2014-11" db="EMBL/GenBank/DDBJ databases">
        <authorList>
            <person name="Otto D Thomas"/>
            <person name="Naeem Raeece"/>
        </authorList>
    </citation>
    <scope>NUCLEOTIDE SEQUENCE</scope>
</reference>
<dbReference type="Gene3D" id="2.60.40.150">
    <property type="entry name" value="C2 domain"/>
    <property type="match status" value="1"/>
</dbReference>
<feature type="compositionally biased region" description="Polar residues" evidence="1">
    <location>
        <begin position="880"/>
        <end position="891"/>
    </location>
</feature>
<evidence type="ECO:0000256" key="1">
    <source>
        <dbReference type="SAM" id="MobiDB-lite"/>
    </source>
</evidence>
<feature type="compositionally biased region" description="Low complexity" evidence="1">
    <location>
        <begin position="1078"/>
        <end position="1090"/>
    </location>
</feature>
<feature type="compositionally biased region" description="Low complexity" evidence="1">
    <location>
        <begin position="997"/>
        <end position="1006"/>
    </location>
</feature>
<dbReference type="Pfam" id="PF00168">
    <property type="entry name" value="C2"/>
    <property type="match status" value="1"/>
</dbReference>
<proteinExistence type="predicted"/>
<dbReference type="EMBL" id="CDMZ01000977">
    <property type="protein sequence ID" value="CEM24964.1"/>
    <property type="molecule type" value="Genomic_DNA"/>
</dbReference>
<feature type="region of interest" description="Disordered" evidence="1">
    <location>
        <begin position="905"/>
        <end position="1135"/>
    </location>
</feature>
<feature type="region of interest" description="Disordered" evidence="1">
    <location>
        <begin position="1341"/>
        <end position="1408"/>
    </location>
</feature>
<gene>
    <name evidence="3" type="ORF">Cvel_20717</name>
</gene>
<dbReference type="SUPFAM" id="SSF49562">
    <property type="entry name" value="C2 domain (Calcium/lipid-binding domain, CaLB)"/>
    <property type="match status" value="1"/>
</dbReference>
<evidence type="ECO:0000259" key="2">
    <source>
        <dbReference type="PROSITE" id="PS50004"/>
    </source>
</evidence>
<feature type="domain" description="C2" evidence="2">
    <location>
        <begin position="283"/>
        <end position="428"/>
    </location>
</feature>
<feature type="compositionally biased region" description="Low complexity" evidence="1">
    <location>
        <begin position="854"/>
        <end position="866"/>
    </location>
</feature>
<evidence type="ECO:0000313" key="3">
    <source>
        <dbReference type="EMBL" id="CEM24964.1"/>
    </source>
</evidence>
<feature type="region of interest" description="Disordered" evidence="1">
    <location>
        <begin position="1"/>
        <end position="71"/>
    </location>
</feature>
<dbReference type="InterPro" id="IPR035892">
    <property type="entry name" value="C2_domain_sf"/>
</dbReference>
<accession>A0A0G4G854</accession>
<feature type="compositionally biased region" description="Acidic residues" evidence="1">
    <location>
        <begin position="1119"/>
        <end position="1131"/>
    </location>
</feature>
<dbReference type="PROSITE" id="PS50004">
    <property type="entry name" value="C2"/>
    <property type="match status" value="1"/>
</dbReference>